<keyword evidence="3" id="KW-1185">Reference proteome</keyword>
<reference evidence="2" key="2">
    <citation type="submission" date="2020-10" db="EMBL/GenBank/DDBJ databases">
        <authorList>
            <person name="Scholz U."/>
            <person name="Mascher M."/>
            <person name="Fiebig A."/>
        </authorList>
    </citation>
    <scope>NUCLEOTIDE SEQUENCE [LARGE SCALE GENOMIC DNA]</scope>
    <source>
        <strain evidence="2">cv. Morex</strain>
    </source>
</reference>
<feature type="domain" description="KIB1-4 beta-propeller" evidence="1">
    <location>
        <begin position="222"/>
        <end position="392"/>
    </location>
</feature>
<dbReference type="PANTHER" id="PTHR34708">
    <property type="entry name" value="OS07G0440000 PROTEIN"/>
    <property type="match status" value="1"/>
</dbReference>
<dbReference type="Proteomes" id="UP000011116">
    <property type="component" value="Chromosome 2H"/>
</dbReference>
<dbReference type="InterPro" id="IPR005174">
    <property type="entry name" value="KIB1-4_b-propeller"/>
</dbReference>
<dbReference type="EnsemblPlants" id="HORVU.MOREX.r3.2HG0107320.1">
    <property type="protein sequence ID" value="HORVU.MOREX.r3.2HG0107320.1.CDS1"/>
    <property type="gene ID" value="HORVU.MOREX.r3.2HG0107320"/>
</dbReference>
<accession>A0A8I6WKE9</accession>
<dbReference type="Pfam" id="PF03478">
    <property type="entry name" value="Beta-prop_KIB1-4"/>
    <property type="match status" value="1"/>
</dbReference>
<protein>
    <recommendedName>
        <fullName evidence="1">KIB1-4 beta-propeller domain-containing protein</fullName>
    </recommendedName>
</protein>
<dbReference type="PANTHER" id="PTHR34708:SF7">
    <property type="entry name" value="DUF295 DOMAIN-CONTAINING PROTEIN"/>
    <property type="match status" value="1"/>
</dbReference>
<reference evidence="3" key="1">
    <citation type="journal article" date="2012" name="Nature">
        <title>A physical, genetic and functional sequence assembly of the barley genome.</title>
        <authorList>
            <consortium name="The International Barley Genome Sequencing Consortium"/>
            <person name="Mayer K.F."/>
            <person name="Waugh R."/>
            <person name="Brown J.W."/>
            <person name="Schulman A."/>
            <person name="Langridge P."/>
            <person name="Platzer M."/>
            <person name="Fincher G.B."/>
            <person name="Muehlbauer G.J."/>
            <person name="Sato K."/>
            <person name="Close T.J."/>
            <person name="Wise R.P."/>
            <person name="Stein N."/>
        </authorList>
    </citation>
    <scope>NUCLEOTIDE SEQUENCE [LARGE SCALE GENOMIC DNA]</scope>
    <source>
        <strain evidence="3">cv. Morex</strain>
    </source>
</reference>
<evidence type="ECO:0000313" key="2">
    <source>
        <dbReference type="EnsemblPlants" id="HORVU.MOREX.r3.2HG0107320.1.CDS1"/>
    </source>
</evidence>
<sequence>MTPAGYSSWSDLTSELLVSIAATDGVSLRDYASLRGVCTAWRSALAPLSYPCLLSVERRHYIHVVSVFSPPLRRSFHLHTGPSFVVGPKLSYRGHAQVVGSASGRLAIGIDRTAFSHYSTRRIFLVDSRAGKKVQLVSPAGDNEIVSKIVFAPNPNLMPSGHNNGCTAVALYGRRSRVAYIDTGGSSTTEEKDWTTVDVPDGSTSYDDIMAYIDTVGSSTTEENEWTTVDVPDGRHYDDMAYHAGDDKVYLLSSRGSVDVLGMPRGDQPAVIEPLASLVPVPNPISAYAPPYGAVSTTITSKHIFFCHGSLYQVWRNICVDVKLIRLRPCLEISADQIFVLRYDPGRWPRWDAVKDLGGCSVFLSQTGSPAVVRPGVPEVTPDCVYWIDRQDVPMVCDIATGVSKPWMVPNGTCEEVECWYVDHDDATIIDCEIEGTN</sequence>
<evidence type="ECO:0000259" key="1">
    <source>
        <dbReference type="Pfam" id="PF03478"/>
    </source>
</evidence>
<proteinExistence type="predicted"/>
<dbReference type="AlphaFoldDB" id="A0A8I6WKE9"/>
<dbReference type="Gramene" id="HORVU.MOREX.r3.2HG0107320.1">
    <property type="protein sequence ID" value="HORVU.MOREX.r3.2HG0107320.1.CDS1"/>
    <property type="gene ID" value="HORVU.MOREX.r3.2HG0107320"/>
</dbReference>
<evidence type="ECO:0000313" key="3">
    <source>
        <dbReference type="Proteomes" id="UP000011116"/>
    </source>
</evidence>
<name>A0A8I6WKE9_HORVV</name>
<reference evidence="2" key="3">
    <citation type="submission" date="2022-01" db="UniProtKB">
        <authorList>
            <consortium name="EnsemblPlants"/>
        </authorList>
    </citation>
    <scope>IDENTIFICATION</scope>
    <source>
        <strain evidence="2">subsp. vulgare</strain>
    </source>
</reference>
<organism evidence="2 3">
    <name type="scientific">Hordeum vulgare subsp. vulgare</name>
    <name type="common">Domesticated barley</name>
    <dbReference type="NCBI Taxonomy" id="112509"/>
    <lineage>
        <taxon>Eukaryota</taxon>
        <taxon>Viridiplantae</taxon>
        <taxon>Streptophyta</taxon>
        <taxon>Embryophyta</taxon>
        <taxon>Tracheophyta</taxon>
        <taxon>Spermatophyta</taxon>
        <taxon>Magnoliopsida</taxon>
        <taxon>Liliopsida</taxon>
        <taxon>Poales</taxon>
        <taxon>Poaceae</taxon>
        <taxon>BOP clade</taxon>
        <taxon>Pooideae</taxon>
        <taxon>Triticodae</taxon>
        <taxon>Triticeae</taxon>
        <taxon>Hordeinae</taxon>
        <taxon>Hordeum</taxon>
    </lineage>
</organism>